<dbReference type="OrthoDB" id="5376259at2759"/>
<dbReference type="STRING" id="683960.A0A1E3P9K6"/>
<gene>
    <name evidence="3" type="ORF">WICANDRAFT_76160</name>
</gene>
<accession>A0A1E3P9K6</accession>
<feature type="compositionally biased region" description="Acidic residues" evidence="2">
    <location>
        <begin position="120"/>
        <end position="130"/>
    </location>
</feature>
<keyword evidence="1" id="KW-0175">Coiled coil</keyword>
<dbReference type="RefSeq" id="XP_019041187.1">
    <property type="nucleotide sequence ID" value="XM_019184332.1"/>
</dbReference>
<sequence length="427" mass="48523">MAKYHSDTESESYRYDDSNNSSDESVTDLDIPDFNDKNAIQIAEYLDSKLHNVNKRSSGVSTSTDSGTKHCQSPPPERLWTPLSQSTPADIPPNKFQPKDILKAKSKLSKLSANANETIQETDDEHEDNDYTNQSTRGPSFQDETPSKAQKKSPAPVNLVEKQNKADETELQELRELKKYLQNLQNGSVILESFKQSNKNIKILTKEQFEKGEQDLKSLEADITMVKKQNSELKEEISILKDSNLSLKEVISLKSTTIEELNTLSEESKSKFKEVQKIKEEKEEIIQTLEKKLSDLIGDTSEEITPERFPSLSFKGSNGKSVYDTLELGLVDSLNLSKSHNIIKNILINLLVPFSETKETIPKIAKLLESEDVLCEFSNKLHKLIYEQDINISKFQNEQNGNDHLRQCTSQMYKNVETLFKELKPNV</sequence>
<dbReference type="Pfam" id="PF11778">
    <property type="entry name" value="SID"/>
    <property type="match status" value="1"/>
</dbReference>
<reference evidence="3 4" key="1">
    <citation type="journal article" date="2016" name="Proc. Natl. Acad. Sci. U.S.A.">
        <title>Comparative genomics of biotechnologically important yeasts.</title>
        <authorList>
            <person name="Riley R."/>
            <person name="Haridas S."/>
            <person name="Wolfe K.H."/>
            <person name="Lopes M.R."/>
            <person name="Hittinger C.T."/>
            <person name="Goeker M."/>
            <person name="Salamov A.A."/>
            <person name="Wisecaver J.H."/>
            <person name="Long T.M."/>
            <person name="Calvey C.H."/>
            <person name="Aerts A.L."/>
            <person name="Barry K.W."/>
            <person name="Choi C."/>
            <person name="Clum A."/>
            <person name="Coughlan A.Y."/>
            <person name="Deshpande S."/>
            <person name="Douglass A.P."/>
            <person name="Hanson S.J."/>
            <person name="Klenk H.-P."/>
            <person name="LaButti K.M."/>
            <person name="Lapidus A."/>
            <person name="Lindquist E.A."/>
            <person name="Lipzen A.M."/>
            <person name="Meier-Kolthoff J.P."/>
            <person name="Ohm R.A."/>
            <person name="Otillar R.P."/>
            <person name="Pangilinan J.L."/>
            <person name="Peng Y."/>
            <person name="Rokas A."/>
            <person name="Rosa C.A."/>
            <person name="Scheuner C."/>
            <person name="Sibirny A.A."/>
            <person name="Slot J.C."/>
            <person name="Stielow J.B."/>
            <person name="Sun H."/>
            <person name="Kurtzman C.P."/>
            <person name="Blackwell M."/>
            <person name="Grigoriev I.V."/>
            <person name="Jeffries T.W."/>
        </authorList>
    </citation>
    <scope>NUCLEOTIDE SEQUENCE [LARGE SCALE GENOMIC DNA]</scope>
    <source>
        <strain evidence="4">ATCC 58044 / CBS 1984 / NCYC 433 / NRRL Y-366-8</strain>
    </source>
</reference>
<feature type="compositionally biased region" description="Low complexity" evidence="2">
    <location>
        <begin position="57"/>
        <end position="66"/>
    </location>
</feature>
<evidence type="ECO:0000313" key="3">
    <source>
        <dbReference type="EMBL" id="ODQ61980.1"/>
    </source>
</evidence>
<feature type="compositionally biased region" description="Polar residues" evidence="2">
    <location>
        <begin position="131"/>
        <end position="148"/>
    </location>
</feature>
<evidence type="ECO:0000313" key="4">
    <source>
        <dbReference type="Proteomes" id="UP000094112"/>
    </source>
</evidence>
<organism evidence="3 4">
    <name type="scientific">Wickerhamomyces anomalus (strain ATCC 58044 / CBS 1984 / NCYC 433 / NRRL Y-366-8)</name>
    <name type="common">Yeast</name>
    <name type="synonym">Hansenula anomala</name>
    <dbReference type="NCBI Taxonomy" id="683960"/>
    <lineage>
        <taxon>Eukaryota</taxon>
        <taxon>Fungi</taxon>
        <taxon>Dikarya</taxon>
        <taxon>Ascomycota</taxon>
        <taxon>Saccharomycotina</taxon>
        <taxon>Saccharomycetes</taxon>
        <taxon>Phaffomycetales</taxon>
        <taxon>Wickerhamomycetaceae</taxon>
        <taxon>Wickerhamomyces</taxon>
    </lineage>
</organism>
<feature type="region of interest" description="Disordered" evidence="2">
    <location>
        <begin position="50"/>
        <end position="166"/>
    </location>
</feature>
<evidence type="ECO:0000256" key="2">
    <source>
        <dbReference type="SAM" id="MobiDB-lite"/>
    </source>
</evidence>
<keyword evidence="4" id="KW-1185">Reference proteome</keyword>
<dbReference type="EMBL" id="KV454208">
    <property type="protein sequence ID" value="ODQ61980.1"/>
    <property type="molecule type" value="Genomic_DNA"/>
</dbReference>
<name>A0A1E3P9K6_WICAA</name>
<proteinExistence type="predicted"/>
<evidence type="ECO:0000256" key="1">
    <source>
        <dbReference type="SAM" id="Coils"/>
    </source>
</evidence>
<feature type="coiled-coil region" evidence="1">
    <location>
        <begin position="209"/>
        <end position="299"/>
    </location>
</feature>
<feature type="region of interest" description="Disordered" evidence="2">
    <location>
        <begin position="1"/>
        <end position="32"/>
    </location>
</feature>
<dbReference type="AlphaFoldDB" id="A0A1E3P9K6"/>
<dbReference type="Proteomes" id="UP000094112">
    <property type="component" value="Unassembled WGS sequence"/>
</dbReference>
<protein>
    <submittedName>
        <fullName evidence="3">Uncharacterized protein</fullName>
    </submittedName>
</protein>
<dbReference type="GeneID" id="30201578"/>
<feature type="compositionally biased region" description="Basic and acidic residues" evidence="2">
    <location>
        <begin position="1"/>
        <end position="17"/>
    </location>
</feature>
<dbReference type="InterPro" id="IPR021750">
    <property type="entry name" value="Sid4-like"/>
</dbReference>